<reference evidence="2 3" key="1">
    <citation type="submission" date="2020-08" db="EMBL/GenBank/DDBJ databases">
        <title>Genomic Encyclopedia of Type Strains, Phase IV (KMG-IV): sequencing the most valuable type-strain genomes for metagenomic binning, comparative biology and taxonomic classification.</title>
        <authorList>
            <person name="Goeker M."/>
        </authorList>
    </citation>
    <scope>NUCLEOTIDE SEQUENCE [LARGE SCALE GENOMIC DNA]</scope>
    <source>
        <strain evidence="2 3">DSM 25701</strain>
    </source>
</reference>
<organism evidence="2 3">
    <name type="scientific">Zhongshania antarctica</name>
    <dbReference type="NCBI Taxonomy" id="641702"/>
    <lineage>
        <taxon>Bacteria</taxon>
        <taxon>Pseudomonadati</taxon>
        <taxon>Pseudomonadota</taxon>
        <taxon>Gammaproteobacteria</taxon>
        <taxon>Cellvibrionales</taxon>
        <taxon>Spongiibacteraceae</taxon>
        <taxon>Zhongshania</taxon>
    </lineage>
</organism>
<comment type="caution">
    <text evidence="2">The sequence shown here is derived from an EMBL/GenBank/DDBJ whole genome shotgun (WGS) entry which is preliminary data.</text>
</comment>
<name>A0A840R8P7_9GAMM</name>
<gene>
    <name evidence="2" type="ORF">HNQ57_003021</name>
</gene>
<dbReference type="Proteomes" id="UP000536640">
    <property type="component" value="Unassembled WGS sequence"/>
</dbReference>
<sequence length="57" mass="6220">MNKNTSKPLKKIAPLTPSPASHSKHQEQACHVRAVLAQFADAAHGSDKTVREERGDE</sequence>
<evidence type="ECO:0000313" key="2">
    <source>
        <dbReference type="EMBL" id="MBB5188730.1"/>
    </source>
</evidence>
<accession>A0A840R8P7</accession>
<keyword evidence="3" id="KW-1185">Reference proteome</keyword>
<protein>
    <submittedName>
        <fullName evidence="2">Uncharacterized protein</fullName>
    </submittedName>
</protein>
<dbReference type="EMBL" id="JACHHW010000009">
    <property type="protein sequence ID" value="MBB5188730.1"/>
    <property type="molecule type" value="Genomic_DNA"/>
</dbReference>
<feature type="region of interest" description="Disordered" evidence="1">
    <location>
        <begin position="1"/>
        <end position="29"/>
    </location>
</feature>
<dbReference type="AlphaFoldDB" id="A0A840R8P7"/>
<evidence type="ECO:0000313" key="3">
    <source>
        <dbReference type="Proteomes" id="UP000536640"/>
    </source>
</evidence>
<proteinExistence type="predicted"/>
<evidence type="ECO:0000256" key="1">
    <source>
        <dbReference type="SAM" id="MobiDB-lite"/>
    </source>
</evidence>